<gene>
    <name evidence="9" type="ORF">CSSPTR1EN2_LOCUS22659</name>
</gene>
<comment type="similarity">
    <text evidence="7">Belongs to the AP2/ERF transcription factor family. ERF subfamily.</text>
</comment>
<dbReference type="InterPro" id="IPR001471">
    <property type="entry name" value="AP2/ERF_dom"/>
</dbReference>
<evidence type="ECO:0000259" key="8">
    <source>
        <dbReference type="PROSITE" id="PS51032"/>
    </source>
</evidence>
<accession>A0ABP0V1J5</accession>
<keyword evidence="3" id="KW-0238">DNA-binding</keyword>
<protein>
    <recommendedName>
        <fullName evidence="8">AP2/ERF domain-containing protein</fullName>
    </recommendedName>
</protein>
<evidence type="ECO:0000313" key="9">
    <source>
        <dbReference type="EMBL" id="CAK9235323.1"/>
    </source>
</evidence>
<keyword evidence="6" id="KW-0539">Nucleus</keyword>
<dbReference type="InterPro" id="IPR045277">
    <property type="entry name" value="DRE1A-I"/>
</dbReference>
<dbReference type="SUPFAM" id="SSF54171">
    <property type="entry name" value="DNA-binding domain"/>
    <property type="match status" value="1"/>
</dbReference>
<dbReference type="PANTHER" id="PTHR31839">
    <property type="entry name" value="DEHYDRATION-RESPONSIVE ELEMENT-BINDING PROTEIN 1D"/>
    <property type="match status" value="1"/>
</dbReference>
<name>A0ABP0V1J5_9BRYO</name>
<evidence type="ECO:0000256" key="7">
    <source>
        <dbReference type="ARBA" id="ARBA00024343"/>
    </source>
</evidence>
<dbReference type="PROSITE" id="PS51032">
    <property type="entry name" value="AP2_ERF"/>
    <property type="match status" value="1"/>
</dbReference>
<dbReference type="PANTHER" id="PTHR31839:SF2">
    <property type="entry name" value="DEHYDRATION-RESPONSIVE ELEMENT-BINDING PROTEIN 1D"/>
    <property type="match status" value="1"/>
</dbReference>
<proteinExistence type="inferred from homology"/>
<reference evidence="9" key="1">
    <citation type="submission" date="2024-02" db="EMBL/GenBank/DDBJ databases">
        <authorList>
            <consortium name="ELIXIR-Norway"/>
            <consortium name="Elixir Norway"/>
        </authorList>
    </citation>
    <scope>NUCLEOTIDE SEQUENCE</scope>
</reference>
<evidence type="ECO:0000256" key="3">
    <source>
        <dbReference type="ARBA" id="ARBA00023125"/>
    </source>
</evidence>
<sequence length="214" mass="23707">MGDGGGSRLYSPGSPGAKLREKLRRLKDKRVGIEPDACVHARLESCGQFVSSSDSHQTGNPEIVSEVLPTDVHRDDAEQQGVKFDLDYALRQPLCATDLDLEEFPGDHTAGNRQLKFTGVRKKAGSFVAEIRVSTKKRIWLGSYKRAEPAALAHDVATYLRATYLSGANPQYNFDSSPSSFPPSKEISDLETDEEKWELIKKIAGEFPKKVARR</sequence>
<dbReference type="SMART" id="SM00380">
    <property type="entry name" value="AP2"/>
    <property type="match status" value="1"/>
</dbReference>
<dbReference type="EMBL" id="OZ019900">
    <property type="protein sequence ID" value="CAK9235323.1"/>
    <property type="molecule type" value="Genomic_DNA"/>
</dbReference>
<dbReference type="InterPro" id="IPR036955">
    <property type="entry name" value="AP2/ERF_dom_sf"/>
</dbReference>
<dbReference type="InterPro" id="IPR016177">
    <property type="entry name" value="DNA-bd_dom_sf"/>
</dbReference>
<organism evidence="9 10">
    <name type="scientific">Sphagnum troendelagicum</name>
    <dbReference type="NCBI Taxonomy" id="128251"/>
    <lineage>
        <taxon>Eukaryota</taxon>
        <taxon>Viridiplantae</taxon>
        <taxon>Streptophyta</taxon>
        <taxon>Embryophyta</taxon>
        <taxon>Bryophyta</taxon>
        <taxon>Sphagnophytina</taxon>
        <taxon>Sphagnopsida</taxon>
        <taxon>Sphagnales</taxon>
        <taxon>Sphagnaceae</taxon>
        <taxon>Sphagnum</taxon>
    </lineage>
</organism>
<evidence type="ECO:0000256" key="2">
    <source>
        <dbReference type="ARBA" id="ARBA00023015"/>
    </source>
</evidence>
<keyword evidence="2" id="KW-0805">Transcription regulation</keyword>
<evidence type="ECO:0000313" key="10">
    <source>
        <dbReference type="Proteomes" id="UP001497512"/>
    </source>
</evidence>
<evidence type="ECO:0000256" key="6">
    <source>
        <dbReference type="ARBA" id="ARBA00023242"/>
    </source>
</evidence>
<evidence type="ECO:0000256" key="1">
    <source>
        <dbReference type="ARBA" id="ARBA00004123"/>
    </source>
</evidence>
<evidence type="ECO:0000256" key="5">
    <source>
        <dbReference type="ARBA" id="ARBA00023163"/>
    </source>
</evidence>
<feature type="domain" description="AP2/ERF" evidence="8">
    <location>
        <begin position="116"/>
        <end position="175"/>
    </location>
</feature>
<evidence type="ECO:0000256" key="4">
    <source>
        <dbReference type="ARBA" id="ARBA00023159"/>
    </source>
</evidence>
<comment type="subcellular location">
    <subcellularLocation>
        <location evidence="1">Nucleus</location>
    </subcellularLocation>
</comment>
<keyword evidence="10" id="KW-1185">Reference proteome</keyword>
<dbReference type="Gene3D" id="3.30.730.10">
    <property type="entry name" value="AP2/ERF domain"/>
    <property type="match status" value="1"/>
</dbReference>
<dbReference type="CDD" id="cd00018">
    <property type="entry name" value="AP2"/>
    <property type="match status" value="1"/>
</dbReference>
<keyword evidence="5" id="KW-0804">Transcription</keyword>
<keyword evidence="4" id="KW-0010">Activator</keyword>
<dbReference type="Proteomes" id="UP001497512">
    <property type="component" value="Chromosome 8"/>
</dbReference>